<reference evidence="1 2" key="1">
    <citation type="submission" date="2018-08" db="EMBL/GenBank/DDBJ databases">
        <title>Genome and evolution of the arbuscular mycorrhizal fungus Diversispora epigaea (formerly Glomus versiforme) and its bacterial endosymbionts.</title>
        <authorList>
            <person name="Sun X."/>
            <person name="Fei Z."/>
            <person name="Harrison M."/>
        </authorList>
    </citation>
    <scope>NUCLEOTIDE SEQUENCE [LARGE SCALE GENOMIC DNA]</scope>
    <source>
        <strain evidence="1 2">IT104</strain>
    </source>
</reference>
<protein>
    <submittedName>
        <fullName evidence="1">Uncharacterized protein</fullName>
    </submittedName>
</protein>
<dbReference type="Gene3D" id="1.10.510.10">
    <property type="entry name" value="Transferase(Phosphotransferase) domain 1"/>
    <property type="match status" value="1"/>
</dbReference>
<dbReference type="InterPro" id="IPR011009">
    <property type="entry name" value="Kinase-like_dom_sf"/>
</dbReference>
<evidence type="ECO:0000313" key="2">
    <source>
        <dbReference type="Proteomes" id="UP000266861"/>
    </source>
</evidence>
<organism evidence="1 2">
    <name type="scientific">Diversispora epigaea</name>
    <dbReference type="NCBI Taxonomy" id="1348612"/>
    <lineage>
        <taxon>Eukaryota</taxon>
        <taxon>Fungi</taxon>
        <taxon>Fungi incertae sedis</taxon>
        <taxon>Mucoromycota</taxon>
        <taxon>Glomeromycotina</taxon>
        <taxon>Glomeromycetes</taxon>
        <taxon>Diversisporales</taxon>
        <taxon>Diversisporaceae</taxon>
        <taxon>Diversispora</taxon>
    </lineage>
</organism>
<dbReference type="STRING" id="1348612.A0A397JVE5"/>
<evidence type="ECO:0000313" key="1">
    <source>
        <dbReference type="EMBL" id="RHZ88390.1"/>
    </source>
</evidence>
<dbReference type="EMBL" id="PQFF01000021">
    <property type="protein sequence ID" value="RHZ88390.1"/>
    <property type="molecule type" value="Genomic_DNA"/>
</dbReference>
<dbReference type="SUPFAM" id="SSF56112">
    <property type="entry name" value="Protein kinase-like (PK-like)"/>
    <property type="match status" value="1"/>
</dbReference>
<name>A0A397JVE5_9GLOM</name>
<dbReference type="AlphaFoldDB" id="A0A397JVE5"/>
<dbReference type="OrthoDB" id="10364157at2759"/>
<dbReference type="Proteomes" id="UP000266861">
    <property type="component" value="Unassembled WGS sequence"/>
</dbReference>
<proteinExistence type="predicted"/>
<gene>
    <name evidence="1" type="ORF">Glove_23g93</name>
</gene>
<comment type="caution">
    <text evidence="1">The sequence shown here is derived from an EMBL/GenBank/DDBJ whole genome shotgun (WGS) entry which is preliminary data.</text>
</comment>
<keyword evidence="2" id="KW-1185">Reference proteome</keyword>
<sequence length="95" mass="11304">MLDAYLCAKLSNFKLSRREQDDTIPGLQLADAARYMAPEKIKDKRHPYTKECDILETPYASVKSFQKIEPVDENIPIKYRNIMKKAWDHNRNYRR</sequence>
<accession>A0A397JVE5</accession>